<dbReference type="InterPro" id="IPR025996">
    <property type="entry name" value="MT1864/Rv1816-like_C"/>
</dbReference>
<name>F4CXP4_PSEUX</name>
<sequence>MTEAPTLRLRMLRAAEQQLAASDDNDVSTRAVCEAVGVGQPALYRIFGDKAGLLAALVDHGFERYVERKRALETTEDPVADLRAGWDDHIAFALENPAVYRLMFSPTLTRRPEAPETIFGLLSATLERCARAGVLRLPAPLAAQRILSANVGVALAVLVRPDLYSDPQLSTSVRDAVFAACLDEPGSPDEPAGLDEPGSPGEQGRLDGQGRFREQGRSGPETAGADIGPVAIRLAAQLRAEPSSPLGDEEQQLLLKWLDLLGAGA</sequence>
<evidence type="ECO:0000256" key="1">
    <source>
        <dbReference type="ARBA" id="ARBA00023015"/>
    </source>
</evidence>
<dbReference type="InterPro" id="IPR050109">
    <property type="entry name" value="HTH-type_TetR-like_transc_reg"/>
</dbReference>
<feature type="compositionally biased region" description="Basic and acidic residues" evidence="5">
    <location>
        <begin position="204"/>
        <end position="216"/>
    </location>
</feature>
<dbReference type="GO" id="GO:0000976">
    <property type="term" value="F:transcription cis-regulatory region binding"/>
    <property type="evidence" value="ECO:0007669"/>
    <property type="project" value="TreeGrafter"/>
</dbReference>
<dbReference type="EMBL" id="CP002593">
    <property type="protein sequence ID" value="AEA27627.1"/>
    <property type="molecule type" value="Genomic_DNA"/>
</dbReference>
<dbReference type="AlphaFoldDB" id="F4CXP4"/>
<dbReference type="SUPFAM" id="SSF46689">
    <property type="entry name" value="Homeodomain-like"/>
    <property type="match status" value="1"/>
</dbReference>
<evidence type="ECO:0000313" key="8">
    <source>
        <dbReference type="Proteomes" id="UP000007809"/>
    </source>
</evidence>
<dbReference type="RefSeq" id="WP_013677528.1">
    <property type="nucleotide sequence ID" value="NC_015312.1"/>
</dbReference>
<dbReference type="InterPro" id="IPR001647">
    <property type="entry name" value="HTH_TetR"/>
</dbReference>
<accession>F4CXP4</accession>
<dbReference type="KEGG" id="pdx:Psed_5494"/>
<dbReference type="SUPFAM" id="SSF48498">
    <property type="entry name" value="Tetracyclin repressor-like, C-terminal domain"/>
    <property type="match status" value="1"/>
</dbReference>
<dbReference type="eggNOG" id="COG1309">
    <property type="taxonomic scope" value="Bacteria"/>
</dbReference>
<evidence type="ECO:0000256" key="4">
    <source>
        <dbReference type="PROSITE-ProRule" id="PRU00335"/>
    </source>
</evidence>
<proteinExistence type="predicted"/>
<dbReference type="PANTHER" id="PTHR30055">
    <property type="entry name" value="HTH-TYPE TRANSCRIPTIONAL REGULATOR RUTR"/>
    <property type="match status" value="1"/>
</dbReference>
<evidence type="ECO:0000256" key="3">
    <source>
        <dbReference type="ARBA" id="ARBA00023163"/>
    </source>
</evidence>
<dbReference type="Gene3D" id="1.10.357.10">
    <property type="entry name" value="Tetracycline Repressor, domain 2"/>
    <property type="match status" value="1"/>
</dbReference>
<dbReference type="PANTHER" id="PTHR30055:SF220">
    <property type="entry name" value="TETR-FAMILY REGULATORY PROTEIN"/>
    <property type="match status" value="1"/>
</dbReference>
<gene>
    <name evidence="7" type="ordered locus">Psed_5494</name>
</gene>
<evidence type="ECO:0000259" key="6">
    <source>
        <dbReference type="PROSITE" id="PS50977"/>
    </source>
</evidence>
<dbReference type="Pfam" id="PF00440">
    <property type="entry name" value="TetR_N"/>
    <property type="match status" value="1"/>
</dbReference>
<feature type="domain" description="HTH tetR-type" evidence="6">
    <location>
        <begin position="5"/>
        <end position="65"/>
    </location>
</feature>
<feature type="region of interest" description="Disordered" evidence="5">
    <location>
        <begin position="184"/>
        <end position="227"/>
    </location>
</feature>
<dbReference type="HOGENOM" id="CLU_082427_0_0_11"/>
<dbReference type="STRING" id="675635.Psed_5494"/>
<dbReference type="InterPro" id="IPR036271">
    <property type="entry name" value="Tet_transcr_reg_TetR-rel_C_sf"/>
</dbReference>
<evidence type="ECO:0000313" key="7">
    <source>
        <dbReference type="EMBL" id="AEA27627.1"/>
    </source>
</evidence>
<evidence type="ECO:0000256" key="5">
    <source>
        <dbReference type="SAM" id="MobiDB-lite"/>
    </source>
</evidence>
<evidence type="ECO:0000256" key="2">
    <source>
        <dbReference type="ARBA" id="ARBA00023125"/>
    </source>
</evidence>
<keyword evidence="8" id="KW-1185">Reference proteome</keyword>
<dbReference type="Proteomes" id="UP000007809">
    <property type="component" value="Chromosome"/>
</dbReference>
<organism evidence="7 8">
    <name type="scientific">Pseudonocardia dioxanivorans (strain ATCC 55486 / DSM 44775 / JCM 13855 / CB1190)</name>
    <dbReference type="NCBI Taxonomy" id="675635"/>
    <lineage>
        <taxon>Bacteria</taxon>
        <taxon>Bacillati</taxon>
        <taxon>Actinomycetota</taxon>
        <taxon>Actinomycetes</taxon>
        <taxon>Pseudonocardiales</taxon>
        <taxon>Pseudonocardiaceae</taxon>
        <taxon>Pseudonocardia</taxon>
    </lineage>
</organism>
<keyword evidence="1" id="KW-0805">Transcription regulation</keyword>
<protein>
    <submittedName>
        <fullName evidence="7">Regulatory protein TetR</fullName>
    </submittedName>
</protein>
<dbReference type="InterPro" id="IPR009057">
    <property type="entry name" value="Homeodomain-like_sf"/>
</dbReference>
<dbReference type="PROSITE" id="PS50977">
    <property type="entry name" value="HTH_TETR_2"/>
    <property type="match status" value="1"/>
</dbReference>
<dbReference type="GO" id="GO:0003700">
    <property type="term" value="F:DNA-binding transcription factor activity"/>
    <property type="evidence" value="ECO:0007669"/>
    <property type="project" value="TreeGrafter"/>
</dbReference>
<keyword evidence="3" id="KW-0804">Transcription</keyword>
<keyword evidence="2 4" id="KW-0238">DNA-binding</keyword>
<dbReference type="Pfam" id="PF13305">
    <property type="entry name" value="TetR_C_33"/>
    <property type="match status" value="1"/>
</dbReference>
<reference evidence="7 8" key="1">
    <citation type="journal article" date="2011" name="J. Bacteriol.">
        <title>Genome sequence of the 1,4-dioxane-degrading Pseudonocardia dioxanivorans strain CB1190.</title>
        <authorList>
            <person name="Sales C.M."/>
            <person name="Mahendra S."/>
            <person name="Grostern A."/>
            <person name="Parales R.E."/>
            <person name="Goodwin L.A."/>
            <person name="Woyke T."/>
            <person name="Nolan M."/>
            <person name="Lapidus A."/>
            <person name="Chertkov O."/>
            <person name="Ovchinnikova G."/>
            <person name="Sczyrba A."/>
            <person name="Alvarez-Cohen L."/>
        </authorList>
    </citation>
    <scope>NUCLEOTIDE SEQUENCE [LARGE SCALE GENOMIC DNA]</scope>
    <source>
        <strain evidence="8">ATCC 55486 / DSM 44775 / JCM 13855 / CB1190</strain>
    </source>
</reference>
<feature type="DNA-binding region" description="H-T-H motif" evidence="4">
    <location>
        <begin position="28"/>
        <end position="47"/>
    </location>
</feature>